<feature type="non-terminal residue" evidence="1">
    <location>
        <position position="25"/>
    </location>
</feature>
<organism evidence="1">
    <name type="scientific">marine metagenome</name>
    <dbReference type="NCBI Taxonomy" id="408172"/>
    <lineage>
        <taxon>unclassified sequences</taxon>
        <taxon>metagenomes</taxon>
        <taxon>ecological metagenomes</taxon>
    </lineage>
</organism>
<name>A0A382RZH0_9ZZZZ</name>
<dbReference type="AlphaFoldDB" id="A0A382RZH0"/>
<evidence type="ECO:0008006" key="2">
    <source>
        <dbReference type="Google" id="ProtNLM"/>
    </source>
</evidence>
<reference evidence="1" key="1">
    <citation type="submission" date="2018-05" db="EMBL/GenBank/DDBJ databases">
        <authorList>
            <person name="Lanie J.A."/>
            <person name="Ng W.-L."/>
            <person name="Kazmierczak K.M."/>
            <person name="Andrzejewski T.M."/>
            <person name="Davidsen T.M."/>
            <person name="Wayne K.J."/>
            <person name="Tettelin H."/>
            <person name="Glass J.I."/>
            <person name="Rusch D."/>
            <person name="Podicherti R."/>
            <person name="Tsui H.-C.T."/>
            <person name="Winkler M.E."/>
        </authorList>
    </citation>
    <scope>NUCLEOTIDE SEQUENCE</scope>
</reference>
<dbReference type="EMBL" id="UINC01125333">
    <property type="protein sequence ID" value="SVD03089.1"/>
    <property type="molecule type" value="Genomic_DNA"/>
</dbReference>
<evidence type="ECO:0000313" key="1">
    <source>
        <dbReference type="EMBL" id="SVD03089.1"/>
    </source>
</evidence>
<protein>
    <recommendedName>
        <fullName evidence="2">Alkyl hydroperoxide reductase subunit C/ Thiol specific antioxidant domain-containing protein</fullName>
    </recommendedName>
</protein>
<sequence>MTLKINSVAPDFKAKTSEGDISFHE</sequence>
<proteinExistence type="predicted"/>
<accession>A0A382RZH0</accession>
<gene>
    <name evidence="1" type="ORF">METZ01_LOCUS355943</name>
</gene>